<keyword evidence="3" id="KW-1185">Reference proteome</keyword>
<proteinExistence type="predicted"/>
<dbReference type="Proteomes" id="UP000053257">
    <property type="component" value="Unassembled WGS sequence"/>
</dbReference>
<sequence length="542" mass="59864">MNSFWSVLDWFFPSIRLVDDLRLDDLEAPSGRPYAIQTRTLSTSSRSQPRRPLPSDAEWQNGRQREQRKDAERERDIDDTSRLRKDNEELRRRVRELEASLNSTRNALSTLSQNAHSPMLSLPDPALQTAYDDLRTLHATVQQTLRERNEEVSSLRTFLTKTDELSGAQLVQATHDLNIEIIQLSASIVDRFAPSFTRKFDFVRQSDRDLLHPALGVRTTQLLEDLQHSADPTFVQYAIQAWQVAFVGKQMSAFCFGAPSEVQRILTAVFQRIQAAEPQATASRWRALTHSHIRAYLSTASPSSTTNAPPPTPVTPVTPTSPITPAPPTKSSASKLLEAHIVDNLRGVIAIMALAGSEDRNAVHRAPMYEAYGSKLGRILERALHLSTAFRERVMSAAFESVVVPPTGTWLNTSAPKQGGLSLNIPGQVGFDHSTMTSVFGQPTDGEEEDVGNVLCTIELGLACVRKTEAADGPLVSSGKGSRSRSVDRYSSEESDDGKTVTGIQRTNSTSSFNTPVNVLDRTLLIKPKVMVDSSTLAYLQT</sequence>
<feature type="region of interest" description="Disordered" evidence="1">
    <location>
        <begin position="37"/>
        <end position="81"/>
    </location>
</feature>
<dbReference type="EMBL" id="KN840483">
    <property type="protein sequence ID" value="KIP08250.1"/>
    <property type="molecule type" value="Genomic_DNA"/>
</dbReference>
<organism evidence="2 3">
    <name type="scientific">Phlebiopsis gigantea (strain 11061_1 CR5-6)</name>
    <name type="common">White-rot fungus</name>
    <name type="synonym">Peniophora gigantea</name>
    <dbReference type="NCBI Taxonomy" id="745531"/>
    <lineage>
        <taxon>Eukaryota</taxon>
        <taxon>Fungi</taxon>
        <taxon>Dikarya</taxon>
        <taxon>Basidiomycota</taxon>
        <taxon>Agaricomycotina</taxon>
        <taxon>Agaricomycetes</taxon>
        <taxon>Polyporales</taxon>
        <taxon>Phanerochaetaceae</taxon>
        <taxon>Phlebiopsis</taxon>
    </lineage>
</organism>
<dbReference type="HOGENOM" id="CLU_031481_4_1_1"/>
<accession>A0A0C3SBT0</accession>
<dbReference type="AlphaFoldDB" id="A0A0C3SBT0"/>
<feature type="compositionally biased region" description="Low complexity" evidence="1">
    <location>
        <begin position="37"/>
        <end position="47"/>
    </location>
</feature>
<feature type="region of interest" description="Disordered" evidence="1">
    <location>
        <begin position="299"/>
        <end position="331"/>
    </location>
</feature>
<evidence type="ECO:0000313" key="3">
    <source>
        <dbReference type="Proteomes" id="UP000053257"/>
    </source>
</evidence>
<feature type="region of interest" description="Disordered" evidence="1">
    <location>
        <begin position="472"/>
        <end position="513"/>
    </location>
</feature>
<feature type="compositionally biased region" description="Polar residues" evidence="1">
    <location>
        <begin position="502"/>
        <end position="513"/>
    </location>
</feature>
<protein>
    <submittedName>
        <fullName evidence="2">Uncharacterized protein</fullName>
    </submittedName>
</protein>
<gene>
    <name evidence="2" type="ORF">PHLGIDRAFT_29681</name>
</gene>
<evidence type="ECO:0000256" key="1">
    <source>
        <dbReference type="SAM" id="MobiDB-lite"/>
    </source>
</evidence>
<dbReference type="STRING" id="745531.A0A0C3SBT0"/>
<name>A0A0C3SBT0_PHLG1</name>
<feature type="compositionally biased region" description="Basic and acidic residues" evidence="1">
    <location>
        <begin position="63"/>
        <end position="81"/>
    </location>
</feature>
<reference evidence="2 3" key="1">
    <citation type="journal article" date="2014" name="PLoS Genet.">
        <title>Analysis of the Phlebiopsis gigantea genome, transcriptome and secretome provides insight into its pioneer colonization strategies of wood.</title>
        <authorList>
            <person name="Hori C."/>
            <person name="Ishida T."/>
            <person name="Igarashi K."/>
            <person name="Samejima M."/>
            <person name="Suzuki H."/>
            <person name="Master E."/>
            <person name="Ferreira P."/>
            <person name="Ruiz-Duenas F.J."/>
            <person name="Held B."/>
            <person name="Canessa P."/>
            <person name="Larrondo L.F."/>
            <person name="Schmoll M."/>
            <person name="Druzhinina I.S."/>
            <person name="Kubicek C.P."/>
            <person name="Gaskell J.A."/>
            <person name="Kersten P."/>
            <person name="St John F."/>
            <person name="Glasner J."/>
            <person name="Sabat G."/>
            <person name="Splinter BonDurant S."/>
            <person name="Syed K."/>
            <person name="Yadav J."/>
            <person name="Mgbeahuruike A.C."/>
            <person name="Kovalchuk A."/>
            <person name="Asiegbu F.O."/>
            <person name="Lackner G."/>
            <person name="Hoffmeister D."/>
            <person name="Rencoret J."/>
            <person name="Gutierrez A."/>
            <person name="Sun H."/>
            <person name="Lindquist E."/>
            <person name="Barry K."/>
            <person name="Riley R."/>
            <person name="Grigoriev I.V."/>
            <person name="Henrissat B."/>
            <person name="Kues U."/>
            <person name="Berka R.M."/>
            <person name="Martinez A.T."/>
            <person name="Covert S.F."/>
            <person name="Blanchette R.A."/>
            <person name="Cullen D."/>
        </authorList>
    </citation>
    <scope>NUCLEOTIDE SEQUENCE [LARGE SCALE GENOMIC DNA]</scope>
    <source>
        <strain evidence="2 3">11061_1 CR5-6</strain>
    </source>
</reference>
<dbReference type="OrthoDB" id="3222645at2759"/>
<evidence type="ECO:0000313" key="2">
    <source>
        <dbReference type="EMBL" id="KIP08250.1"/>
    </source>
</evidence>